<feature type="transmembrane region" description="Helical" evidence="2">
    <location>
        <begin position="479"/>
        <end position="505"/>
    </location>
</feature>
<keyword evidence="2" id="KW-0472">Membrane</keyword>
<proteinExistence type="predicted"/>
<evidence type="ECO:0000313" key="5">
    <source>
        <dbReference type="Proteomes" id="UP000196005"/>
    </source>
</evidence>
<organism evidence="4 5">
    <name type="scientific">Sulfurospirillum diekertiae</name>
    <dbReference type="NCBI Taxonomy" id="1854492"/>
    <lineage>
        <taxon>Bacteria</taxon>
        <taxon>Pseudomonadati</taxon>
        <taxon>Campylobacterota</taxon>
        <taxon>Epsilonproteobacteria</taxon>
        <taxon>Campylobacterales</taxon>
        <taxon>Sulfurospirillaceae</taxon>
        <taxon>Sulfurospirillum</taxon>
    </lineage>
</organism>
<reference evidence="5" key="1">
    <citation type="submission" date="2017-05" db="EMBL/GenBank/DDBJ databases">
        <title>Dechlorination kinetics govern the competition between two new strains of the genus Sulfurospirillum.</title>
        <authorList>
            <person name="Buttet G.F."/>
            <person name="Murray A.M."/>
            <person name="Goris T."/>
            <person name="Burion M."/>
            <person name="Lin B."/>
            <person name="Rolle M."/>
            <person name="Maillard J."/>
        </authorList>
    </citation>
    <scope>NUCLEOTIDE SEQUENCE [LARGE SCALE GENOMIC DNA]</scope>
    <source>
        <strain evidence="5">SL2-1</strain>
    </source>
</reference>
<evidence type="ECO:0000256" key="3">
    <source>
        <dbReference type="SAM" id="SignalP"/>
    </source>
</evidence>
<sequence length="507" mass="53944">MKKIILALMLTFTVSFAGNCPTYITVNGSILKNQSCTFVGNMFGSYSYSFESAQLSGGVYHQYFTSSSPTNCGSTITGVKHCDYTNAYHGTYSTTPATDCPTGIVENGECIKAVDTNNSDCDNITKFTDITTGKCNDCMQFSGFTSRASCACDAKGTTYSPGHSSGVVTWSTHSTMSYKRQKATCDNGQEIYIYYDPIDITPDTNTSTPTDSNGTKPPDTNTTTNTPDVNGSPVTSPTQADVVNALKSIQDGQKDSNTALKEMGIDLKSVNTSLKEQGFTFDSILAKIVDGNSKADARYALMDTEFKGNTQYRNMMGKWVDANLLNATAQLGATVDVKKAVDGTTGAVNTQGDKLGGKLDDILKAIKDGNGTGTKDGNGTDLSKVEDKLDTLHKDNNQTQSLLDKIAGYFDGNASVDTNGSGSSMTLDDMLPTGGSGWFSSNALDLNFGGLSGSGSNCQCATAEFQVAGKTFVFPPPELLAMIPFSTISKLIQALIYILGLKIFLRI</sequence>
<feature type="signal peptide" evidence="3">
    <location>
        <begin position="1"/>
        <end position="17"/>
    </location>
</feature>
<dbReference type="RefSeq" id="WP_087439171.1">
    <property type="nucleotide sequence ID" value="NZ_CP021416.1"/>
</dbReference>
<gene>
    <name evidence="4" type="ORF">Sdiek1_2257</name>
</gene>
<name>A0A1Y0HMQ8_9BACT</name>
<dbReference type="OrthoDB" id="10017737at2"/>
<dbReference type="EMBL" id="CP021416">
    <property type="protein sequence ID" value="ARU49409.1"/>
    <property type="molecule type" value="Genomic_DNA"/>
</dbReference>
<evidence type="ECO:0000256" key="1">
    <source>
        <dbReference type="SAM" id="MobiDB-lite"/>
    </source>
</evidence>
<feature type="compositionally biased region" description="Low complexity" evidence="1">
    <location>
        <begin position="202"/>
        <end position="228"/>
    </location>
</feature>
<accession>A0A1Y0HMQ8</accession>
<keyword evidence="5" id="KW-1185">Reference proteome</keyword>
<dbReference type="Proteomes" id="UP000196005">
    <property type="component" value="Chromosome"/>
</dbReference>
<protein>
    <submittedName>
        <fullName evidence="4">Uncharacterized protein</fullName>
    </submittedName>
</protein>
<evidence type="ECO:0000313" key="4">
    <source>
        <dbReference type="EMBL" id="ARU49409.1"/>
    </source>
</evidence>
<feature type="chain" id="PRO_5010984193" evidence="3">
    <location>
        <begin position="18"/>
        <end position="507"/>
    </location>
</feature>
<evidence type="ECO:0000256" key="2">
    <source>
        <dbReference type="SAM" id="Phobius"/>
    </source>
</evidence>
<dbReference type="AlphaFoldDB" id="A0A1Y0HMQ8"/>
<keyword evidence="3" id="KW-0732">Signal</keyword>
<keyword evidence="2" id="KW-0812">Transmembrane</keyword>
<feature type="region of interest" description="Disordered" evidence="1">
    <location>
        <begin position="202"/>
        <end position="238"/>
    </location>
</feature>
<dbReference type="KEGG" id="suls:Sdiek1_2257"/>
<keyword evidence="2" id="KW-1133">Transmembrane helix</keyword>